<evidence type="ECO:0000256" key="2">
    <source>
        <dbReference type="SAM" id="MobiDB-lite"/>
    </source>
</evidence>
<dbReference type="InterPro" id="IPR036291">
    <property type="entry name" value="NAD(P)-bd_dom_sf"/>
</dbReference>
<dbReference type="Proteomes" id="UP000325577">
    <property type="component" value="Linkage Group LG0"/>
</dbReference>
<dbReference type="SUPFAM" id="SSF51735">
    <property type="entry name" value="NAD(P)-binding Rossmann-fold domains"/>
    <property type="match status" value="1"/>
</dbReference>
<dbReference type="InterPro" id="IPR016040">
    <property type="entry name" value="NAD(P)-bd_dom"/>
</dbReference>
<feature type="domain" description="NAD(P)-binding" evidence="3">
    <location>
        <begin position="105"/>
        <end position="314"/>
    </location>
</feature>
<dbReference type="OrthoDB" id="514963at2759"/>
<organism evidence="4 5">
    <name type="scientific">Nyssa sinensis</name>
    <dbReference type="NCBI Taxonomy" id="561372"/>
    <lineage>
        <taxon>Eukaryota</taxon>
        <taxon>Viridiplantae</taxon>
        <taxon>Streptophyta</taxon>
        <taxon>Embryophyta</taxon>
        <taxon>Tracheophyta</taxon>
        <taxon>Spermatophyta</taxon>
        <taxon>Magnoliopsida</taxon>
        <taxon>eudicotyledons</taxon>
        <taxon>Gunneridae</taxon>
        <taxon>Pentapetalae</taxon>
        <taxon>asterids</taxon>
        <taxon>Cornales</taxon>
        <taxon>Nyssaceae</taxon>
        <taxon>Nyssa</taxon>
    </lineage>
</organism>
<protein>
    <recommendedName>
        <fullName evidence="3">NAD(P)-binding domain-containing protein</fullName>
    </recommendedName>
</protein>
<evidence type="ECO:0000313" key="4">
    <source>
        <dbReference type="EMBL" id="KAA8549316.1"/>
    </source>
</evidence>
<gene>
    <name evidence="4" type="ORF">F0562_001000</name>
</gene>
<feature type="compositionally biased region" description="Basic and acidic residues" evidence="2">
    <location>
        <begin position="44"/>
        <end position="55"/>
    </location>
</feature>
<dbReference type="PANTHER" id="PTHR47711">
    <property type="entry name" value="PROTEIN PLASTID TRANSCRIPTIONALLY ACTIVE 16, CHLOROPLASTIC"/>
    <property type="match status" value="1"/>
</dbReference>
<dbReference type="Pfam" id="PF13460">
    <property type="entry name" value="NAD_binding_10"/>
    <property type="match status" value="1"/>
</dbReference>
<feature type="compositionally biased region" description="Polar residues" evidence="2">
    <location>
        <begin position="56"/>
        <end position="65"/>
    </location>
</feature>
<keyword evidence="1" id="KW-0175">Coiled coil</keyword>
<feature type="compositionally biased region" description="Basic and acidic residues" evidence="2">
    <location>
        <begin position="481"/>
        <end position="497"/>
    </location>
</feature>
<sequence length="516" mass="55098">MAPTLTSNTFLLHTTPHSRLTLRNPRLTVFAKKAGPFPPFRLGKPADDDSSEKSQPDGSANSNPFSFDFGKMSDVKSLIPAVAKPSASTALLFRRKDPGTVFVAGATGQAGIRIAQMLLREGFSVRAGVPELGAAQELARLAASYKILSNEESKRLNAVESTFQDTESIAKAIGNASKVVVTIGPAENGPTSEVTTSDALQVIQAAQLAGVGHVAIIYDESLMTASTYNVLDGLSSFFNGLFSRSQPLTIAEFLLKVVQTDVSYTLIKTRLTEDFSPERSYNVVVSAEGSAGANDYKCNVAKSQIASLVANVFSNTAVAENKVVEVFTDPSAPSKPLDELFSAIPEDGRRKAYAEALAKAEAEEEAIKASEKAREAANAAKKLEEEVKKLEKQEAWAAGLAEEAQEKAAAAGTSVENLLNKAKGIGSGLSWGKFSSQLANIAVQSSEEKPKVQIATVRGQAKARSLLPKKAVVKQPPAPKRKAEPKPKADETDSKTEVRKFFGGLFQQETIYVDDE</sequence>
<dbReference type="Gene3D" id="3.40.50.720">
    <property type="entry name" value="NAD(P)-binding Rossmann-like Domain"/>
    <property type="match status" value="1"/>
</dbReference>
<feature type="coiled-coil region" evidence="1">
    <location>
        <begin position="353"/>
        <end position="421"/>
    </location>
</feature>
<evidence type="ECO:0000256" key="1">
    <source>
        <dbReference type="SAM" id="Coils"/>
    </source>
</evidence>
<feature type="region of interest" description="Disordered" evidence="2">
    <location>
        <begin position="38"/>
        <end position="65"/>
    </location>
</feature>
<feature type="region of interest" description="Disordered" evidence="2">
    <location>
        <begin position="465"/>
        <end position="497"/>
    </location>
</feature>
<evidence type="ECO:0000259" key="3">
    <source>
        <dbReference type="Pfam" id="PF13460"/>
    </source>
</evidence>
<keyword evidence="5" id="KW-1185">Reference proteome</keyword>
<proteinExistence type="predicted"/>
<dbReference type="PANTHER" id="PTHR47711:SF2">
    <property type="entry name" value="PROTEIN PLASTID TRANSCRIPTIONALLY ACTIVE 16, CHLOROPLASTIC"/>
    <property type="match status" value="1"/>
</dbReference>
<accession>A0A5J5C300</accession>
<evidence type="ECO:0000313" key="5">
    <source>
        <dbReference type="Proteomes" id="UP000325577"/>
    </source>
</evidence>
<dbReference type="AlphaFoldDB" id="A0A5J5C300"/>
<dbReference type="EMBL" id="CM018031">
    <property type="protein sequence ID" value="KAA8549316.1"/>
    <property type="molecule type" value="Genomic_DNA"/>
</dbReference>
<name>A0A5J5C300_9ASTE</name>
<reference evidence="4 5" key="1">
    <citation type="submission" date="2019-09" db="EMBL/GenBank/DDBJ databases">
        <title>A chromosome-level genome assembly of the Chinese tupelo Nyssa sinensis.</title>
        <authorList>
            <person name="Yang X."/>
            <person name="Kang M."/>
            <person name="Yang Y."/>
            <person name="Xiong H."/>
            <person name="Wang M."/>
            <person name="Zhang Z."/>
            <person name="Wang Z."/>
            <person name="Wu H."/>
            <person name="Ma T."/>
            <person name="Liu J."/>
            <person name="Xi Z."/>
        </authorList>
    </citation>
    <scope>NUCLEOTIDE SEQUENCE [LARGE SCALE GENOMIC DNA]</scope>
    <source>
        <strain evidence="4">J267</strain>
        <tissue evidence="4">Leaf</tissue>
    </source>
</reference>